<keyword evidence="2" id="KW-0539">Nucleus</keyword>
<organism evidence="4">
    <name type="scientific">Bionectria ochroleuca</name>
    <name type="common">Gliocladium roseum</name>
    <dbReference type="NCBI Taxonomy" id="29856"/>
    <lineage>
        <taxon>Eukaryota</taxon>
        <taxon>Fungi</taxon>
        <taxon>Dikarya</taxon>
        <taxon>Ascomycota</taxon>
        <taxon>Pezizomycotina</taxon>
        <taxon>Sordariomycetes</taxon>
        <taxon>Hypocreomycetidae</taxon>
        <taxon>Hypocreales</taxon>
        <taxon>Bionectriaceae</taxon>
        <taxon>Clonostachys</taxon>
    </lineage>
</organism>
<protein>
    <recommendedName>
        <fullName evidence="5">Transcription factor CBF/NF-Y/archaeal histone domain-containing protein</fullName>
    </recommendedName>
</protein>
<feature type="compositionally biased region" description="Polar residues" evidence="3">
    <location>
        <begin position="56"/>
        <end position="68"/>
    </location>
</feature>
<dbReference type="GO" id="GO:0008623">
    <property type="term" value="C:CHRAC"/>
    <property type="evidence" value="ECO:0007669"/>
    <property type="project" value="TreeGrafter"/>
</dbReference>
<feature type="compositionally biased region" description="Polar residues" evidence="3">
    <location>
        <begin position="15"/>
        <end position="28"/>
    </location>
</feature>
<evidence type="ECO:0008006" key="5">
    <source>
        <dbReference type="Google" id="ProtNLM"/>
    </source>
</evidence>
<evidence type="ECO:0000256" key="1">
    <source>
        <dbReference type="ARBA" id="ARBA00004123"/>
    </source>
</evidence>
<name>A0A0B7JSN3_BIOOC</name>
<dbReference type="Gene3D" id="1.10.20.10">
    <property type="entry name" value="Histone, subunit A"/>
    <property type="match status" value="1"/>
</dbReference>
<feature type="compositionally biased region" description="Polar residues" evidence="3">
    <location>
        <begin position="165"/>
        <end position="178"/>
    </location>
</feature>
<dbReference type="GO" id="GO:0006261">
    <property type="term" value="P:DNA-templated DNA replication"/>
    <property type="evidence" value="ECO:0007669"/>
    <property type="project" value="TreeGrafter"/>
</dbReference>
<dbReference type="PANTHER" id="PTHR10252">
    <property type="entry name" value="HISTONE-LIKE TRANSCRIPTION FACTOR CCAAT-RELATED"/>
    <property type="match status" value="1"/>
</dbReference>
<feature type="compositionally biased region" description="Basic and acidic residues" evidence="3">
    <location>
        <begin position="142"/>
        <end position="152"/>
    </location>
</feature>
<evidence type="ECO:0000313" key="4">
    <source>
        <dbReference type="EMBL" id="CEO45680.1"/>
    </source>
</evidence>
<dbReference type="GO" id="GO:0046982">
    <property type="term" value="F:protein heterodimerization activity"/>
    <property type="evidence" value="ECO:0007669"/>
    <property type="project" value="InterPro"/>
</dbReference>
<dbReference type="AlphaFoldDB" id="A0A0B7JSN3"/>
<sequence>MPYNTTAIPPKKEPTGQTQLPHYPSQYQESKKSFHKTPILTCAPTTPPSSSPALLQVSSPCSPHTPQGTHIADLQFQEMFIQHLADESHTQAKLERKPRRNIQYKDVANAVARQDHLEFLEDVVPKTVPYKAVKAAASETQARLRGETKTDESQAAASSQSPAATTNGNAPNGKTGTPSAPKAGNNADGNPSDQLELEMRQAHGSKHDADVQMTG</sequence>
<gene>
    <name evidence="4" type="ORF">BN869_000001735_1</name>
</gene>
<dbReference type="EMBL" id="CDPU01000003">
    <property type="protein sequence ID" value="CEO45680.1"/>
    <property type="molecule type" value="Genomic_DNA"/>
</dbReference>
<dbReference type="InterPro" id="IPR050568">
    <property type="entry name" value="Transcr_DNA_Rep_Reg"/>
</dbReference>
<accession>A0A0B7JSN3</accession>
<evidence type="ECO:0000256" key="3">
    <source>
        <dbReference type="SAM" id="MobiDB-lite"/>
    </source>
</evidence>
<comment type="subcellular location">
    <subcellularLocation>
        <location evidence="1">Nucleus</location>
    </subcellularLocation>
</comment>
<dbReference type="InterPro" id="IPR009072">
    <property type="entry name" value="Histone-fold"/>
</dbReference>
<feature type="compositionally biased region" description="Basic and acidic residues" evidence="3">
    <location>
        <begin position="197"/>
        <end position="215"/>
    </location>
</feature>
<feature type="region of interest" description="Disordered" evidence="3">
    <location>
        <begin position="1"/>
        <end position="69"/>
    </location>
</feature>
<feature type="region of interest" description="Disordered" evidence="3">
    <location>
        <begin position="138"/>
        <end position="215"/>
    </location>
</feature>
<evidence type="ECO:0000256" key="2">
    <source>
        <dbReference type="ARBA" id="ARBA00023242"/>
    </source>
</evidence>
<reference evidence="4" key="1">
    <citation type="submission" date="2015-01" db="EMBL/GenBank/DDBJ databases">
        <authorList>
            <person name="Durling Mikael"/>
        </authorList>
    </citation>
    <scope>NUCLEOTIDE SEQUENCE</scope>
</reference>
<feature type="compositionally biased region" description="Low complexity" evidence="3">
    <location>
        <begin position="153"/>
        <end position="164"/>
    </location>
</feature>
<dbReference type="PANTHER" id="PTHR10252:SF54">
    <property type="entry name" value="CHROMATIN ACCESSIBILITY COMPLEX PROTEIN 1"/>
    <property type="match status" value="1"/>
</dbReference>
<dbReference type="SUPFAM" id="SSF47113">
    <property type="entry name" value="Histone-fold"/>
    <property type="match status" value="1"/>
</dbReference>
<proteinExistence type="predicted"/>